<dbReference type="Proteomes" id="UP000559117">
    <property type="component" value="Unassembled WGS sequence"/>
</dbReference>
<name>A0A840UKS0_9FIRM</name>
<proteinExistence type="predicted"/>
<keyword evidence="3" id="KW-1185">Reference proteome</keyword>
<accession>A0A840UKS0</accession>
<evidence type="ECO:0000259" key="1">
    <source>
        <dbReference type="SMART" id="SM01078"/>
    </source>
</evidence>
<dbReference type="RefSeq" id="WP_183863547.1">
    <property type="nucleotide sequence ID" value="NZ_JACHFH010000065.1"/>
</dbReference>
<dbReference type="AlphaFoldDB" id="A0A840UKS0"/>
<dbReference type="Pfam" id="PF08821">
    <property type="entry name" value="CGGC"/>
    <property type="match status" value="1"/>
</dbReference>
<dbReference type="SMART" id="SM01078">
    <property type="entry name" value="CGGC"/>
    <property type="match status" value="1"/>
</dbReference>
<evidence type="ECO:0000313" key="2">
    <source>
        <dbReference type="EMBL" id="MBB5337609.1"/>
    </source>
</evidence>
<gene>
    <name evidence="2" type="ORF">HNR32_002771</name>
</gene>
<comment type="caution">
    <text evidence="2">The sequence shown here is derived from an EMBL/GenBank/DDBJ whole genome shotgun (WGS) entry which is preliminary data.</text>
</comment>
<organism evidence="2 3">
    <name type="scientific">Pectinatus brassicae</name>
    <dbReference type="NCBI Taxonomy" id="862415"/>
    <lineage>
        <taxon>Bacteria</taxon>
        <taxon>Bacillati</taxon>
        <taxon>Bacillota</taxon>
        <taxon>Negativicutes</taxon>
        <taxon>Selenomonadales</taxon>
        <taxon>Selenomonadaceae</taxon>
        <taxon>Pectinatus</taxon>
    </lineage>
</organism>
<reference evidence="2 3" key="1">
    <citation type="submission" date="2020-08" db="EMBL/GenBank/DDBJ databases">
        <title>Genomic Encyclopedia of Type Strains, Phase IV (KMG-IV): sequencing the most valuable type-strain genomes for metagenomic binning, comparative biology and taxonomic classification.</title>
        <authorList>
            <person name="Goeker M."/>
        </authorList>
    </citation>
    <scope>NUCLEOTIDE SEQUENCE [LARGE SCALE GENOMIC DNA]</scope>
    <source>
        <strain evidence="2 3">DSM 24661</strain>
    </source>
</reference>
<feature type="domain" description="CGGC" evidence="1">
    <location>
        <begin position="3"/>
        <end position="112"/>
    </location>
</feature>
<protein>
    <submittedName>
        <fullName evidence="2">Putative metal-binding protein</fullName>
    </submittedName>
</protein>
<dbReference type="InterPro" id="IPR014925">
    <property type="entry name" value="CGGC_dom"/>
</dbReference>
<evidence type="ECO:0000313" key="3">
    <source>
        <dbReference type="Proteomes" id="UP000559117"/>
    </source>
</evidence>
<dbReference type="EMBL" id="JACHFH010000065">
    <property type="protein sequence ID" value="MBB5337609.1"/>
    <property type="molecule type" value="Genomic_DNA"/>
</dbReference>
<sequence length="143" mass="15919">MSNIAIISCSNVKNELNCPGTGCFHSFANNIGAFKKYKNSNSNIVGFSTCAGCPTIYAAEKILNKVKPLIELSHADTPHFSTCMVKFCPFLKKYANLIKEKYPDIVLVYGTDESTSFENMKKMLRDLLINTDCDITEAIKKCK</sequence>